<sequence>MNLHAKLRALETQGRSIRIGLVGAGKFGSMFVSQCLRTPGLQLVAIADISLANAEAAITVTGHPKEMICRRGIEDAVREERVGVTEDPLDLISSPFVDIVVEATGDPVAGAMHALECFRFRKHVLMVNVEADALVGPALAREAERAGVIYSLAYGDQPALICEMVDWARTAGLNVVAAGKGTKHRLHYHASTPETVWDHYNLTPEQARLGRLNPKMFNSFLDGTKSALEMAAVANATGLDAPVDGLRFPACGVEDLAELLKPIAGEGGGAGRVEVVSSMFDDGSEVPRHLRWGVFTVFEAPSAYVARCFSEYGLTTDASGRFACMYKPFHLIGLELGISVASMAIRHEPTGAPTRFRADVVAVAKRDLPVGEVLDGEGGFCVWGKLTTSAHSIEMGYLPVALASNVRLKSPVAQGSKLRWSDIEVPMRSPVIELRQKMERASRANEACGELPGADVKAVSIGGIR</sequence>
<dbReference type="SMART" id="SM00858">
    <property type="entry name" value="SAF"/>
    <property type="match status" value="1"/>
</dbReference>
<dbReference type="AlphaFoldDB" id="A0A7X0FBN5"/>
<dbReference type="Pfam" id="PF01408">
    <property type="entry name" value="GFO_IDH_MocA"/>
    <property type="match status" value="1"/>
</dbReference>
<dbReference type="RefSeq" id="WP_184701222.1">
    <property type="nucleotide sequence ID" value="NZ_BAABEG010000001.1"/>
</dbReference>
<dbReference type="CDD" id="cd11616">
    <property type="entry name" value="SAF_DH_OX_like"/>
    <property type="match status" value="1"/>
</dbReference>
<reference evidence="2 3" key="1">
    <citation type="submission" date="2020-08" db="EMBL/GenBank/DDBJ databases">
        <title>Genomic Encyclopedia of Type Strains, Phase IV (KMG-IV): sequencing the most valuable type-strain genomes for metagenomic binning, comparative biology and taxonomic classification.</title>
        <authorList>
            <person name="Goeker M."/>
        </authorList>
    </citation>
    <scope>NUCLEOTIDE SEQUENCE [LARGE SCALE GENOMIC DNA]</scope>
    <source>
        <strain evidence="2 3">DSM 7051</strain>
    </source>
</reference>
<dbReference type="PANTHER" id="PTHR37850:SF3">
    <property type="entry name" value="BLR7815 PROTEIN"/>
    <property type="match status" value="1"/>
</dbReference>
<accession>A0A7X0FBN5</accession>
<protein>
    <submittedName>
        <fullName evidence="2">Putative homoserine dehydrogenase-like protein</fullName>
    </submittedName>
</protein>
<proteinExistence type="predicted"/>
<organism evidence="2 3">
    <name type="scientific">Aminobacter aganoensis</name>
    <dbReference type="NCBI Taxonomy" id="83264"/>
    <lineage>
        <taxon>Bacteria</taxon>
        <taxon>Pseudomonadati</taxon>
        <taxon>Pseudomonadota</taxon>
        <taxon>Alphaproteobacteria</taxon>
        <taxon>Hyphomicrobiales</taxon>
        <taxon>Phyllobacteriaceae</taxon>
        <taxon>Aminobacter</taxon>
    </lineage>
</organism>
<comment type="caution">
    <text evidence="2">The sequence shown here is derived from an EMBL/GenBank/DDBJ whole genome shotgun (WGS) entry which is preliminary data.</text>
</comment>
<evidence type="ECO:0000313" key="2">
    <source>
        <dbReference type="EMBL" id="MBB6356707.1"/>
    </source>
</evidence>
<dbReference type="PANTHER" id="PTHR37850">
    <property type="entry name" value="STRU PROTEIN"/>
    <property type="match status" value="1"/>
</dbReference>
<dbReference type="Gene3D" id="3.40.50.720">
    <property type="entry name" value="NAD(P)-binding Rossmann-like Domain"/>
    <property type="match status" value="1"/>
</dbReference>
<dbReference type="InterPro" id="IPR000683">
    <property type="entry name" value="Gfo/Idh/MocA-like_OxRdtase_N"/>
</dbReference>
<evidence type="ECO:0000259" key="1">
    <source>
        <dbReference type="SMART" id="SM00858"/>
    </source>
</evidence>
<dbReference type="EMBL" id="JACHOU010000016">
    <property type="protein sequence ID" value="MBB6356707.1"/>
    <property type="molecule type" value="Genomic_DNA"/>
</dbReference>
<evidence type="ECO:0000313" key="3">
    <source>
        <dbReference type="Proteomes" id="UP000536262"/>
    </source>
</evidence>
<dbReference type="Proteomes" id="UP000536262">
    <property type="component" value="Unassembled WGS sequence"/>
</dbReference>
<dbReference type="InterPro" id="IPR036291">
    <property type="entry name" value="NAD(P)-bd_dom_sf"/>
</dbReference>
<dbReference type="InterPro" id="IPR048423">
    <property type="entry name" value="DRL_cat"/>
</dbReference>
<dbReference type="InterPro" id="IPR013974">
    <property type="entry name" value="SAF"/>
</dbReference>
<dbReference type="SUPFAM" id="SSF51735">
    <property type="entry name" value="NAD(P)-binding Rossmann-fold domains"/>
    <property type="match status" value="1"/>
</dbReference>
<dbReference type="GO" id="GO:0000166">
    <property type="term" value="F:nucleotide binding"/>
    <property type="evidence" value="ECO:0007669"/>
    <property type="project" value="InterPro"/>
</dbReference>
<keyword evidence="3" id="KW-1185">Reference proteome</keyword>
<gene>
    <name evidence="2" type="ORF">GGR00_004523</name>
</gene>
<name>A0A7X0FBN5_9HYPH</name>
<dbReference type="Pfam" id="PF21135">
    <property type="entry name" value="DRL_cat"/>
    <property type="match status" value="1"/>
</dbReference>
<feature type="domain" description="SAF" evidence="1">
    <location>
        <begin position="359"/>
        <end position="424"/>
    </location>
</feature>